<accession>A0AAX0HBH3</accession>
<sequence length="131" mass="15096">MEIIAVILILLFIVAIYNKMPEATKKEPSLYDKLLEANVDIIKGVGNPYVDMFSKEEIADLLRVISEECDKIALEINERVSGNQKLFILNEIIFASGVQDKKFGIEHLNYELDRYRKFGMRKDNNGLIKEE</sequence>
<comment type="caution">
    <text evidence="1">The sequence shown here is derived from an EMBL/GenBank/DDBJ whole genome shotgun (WGS) entry which is preliminary data.</text>
</comment>
<gene>
    <name evidence="1" type="ORF">CFT12S02225_04990</name>
</gene>
<proteinExistence type="predicted"/>
<dbReference type="Proteomes" id="UP000093100">
    <property type="component" value="Unassembled WGS sequence"/>
</dbReference>
<name>A0AAX0HBH3_CAMFE</name>
<evidence type="ECO:0000313" key="1">
    <source>
        <dbReference type="EMBL" id="OCR90844.1"/>
    </source>
</evidence>
<protein>
    <submittedName>
        <fullName evidence="1">Uncharacterized protein</fullName>
    </submittedName>
</protein>
<dbReference type="EMBL" id="LFLK01000004">
    <property type="protein sequence ID" value="OCR90844.1"/>
    <property type="molecule type" value="Genomic_DNA"/>
</dbReference>
<evidence type="ECO:0000313" key="2">
    <source>
        <dbReference type="Proteomes" id="UP000093100"/>
    </source>
</evidence>
<reference evidence="1 2" key="1">
    <citation type="journal article" date="2016" name="Genome Biol. Evol.">
        <title>Comparative Genomics of Campylobacter fetus from Reptiles and Mammals Reveals Divergent Evolution in Host-Associated Lineages.</title>
        <authorList>
            <person name="Gilbert M.J."/>
            <person name="Miller W.G."/>
            <person name="Yee E."/>
            <person name="Zomer A.L."/>
            <person name="van der Graaf-van Bloois L."/>
            <person name="Fitzgerald C."/>
            <person name="Forbes K.J."/>
            <person name="Meric G."/>
            <person name="Sheppard S.K."/>
            <person name="Wagenaar J.A."/>
            <person name="Duim B."/>
        </authorList>
    </citation>
    <scope>NUCLEOTIDE SEQUENCE [LARGE SCALE GENOMIC DNA]</scope>
    <source>
        <strain evidence="1 2">12S02225-3</strain>
    </source>
</reference>
<organism evidence="1 2">
    <name type="scientific">Campylobacter fetus subsp. testudinum</name>
    <dbReference type="NCBI Taxonomy" id="1507806"/>
    <lineage>
        <taxon>Bacteria</taxon>
        <taxon>Pseudomonadati</taxon>
        <taxon>Campylobacterota</taxon>
        <taxon>Epsilonproteobacteria</taxon>
        <taxon>Campylobacterales</taxon>
        <taxon>Campylobacteraceae</taxon>
        <taxon>Campylobacter</taxon>
    </lineage>
</organism>
<dbReference type="AlphaFoldDB" id="A0AAX0HBH3"/>
<dbReference type="RefSeq" id="WP_065838532.1">
    <property type="nucleotide sequence ID" value="NZ_CP027287.1"/>
</dbReference>